<evidence type="ECO:0000256" key="1">
    <source>
        <dbReference type="SAM" id="MobiDB-lite"/>
    </source>
</evidence>
<proteinExistence type="predicted"/>
<feature type="region of interest" description="Disordered" evidence="1">
    <location>
        <begin position="171"/>
        <end position="190"/>
    </location>
</feature>
<evidence type="ECO:0000313" key="2">
    <source>
        <dbReference type="EMBL" id="CAE4593433.1"/>
    </source>
</evidence>
<dbReference type="EMBL" id="HBNS01009545">
    <property type="protein sequence ID" value="CAE4593433.1"/>
    <property type="molecule type" value="Transcribed_RNA"/>
</dbReference>
<gene>
    <name evidence="2" type="ORF">DBRI00130_LOCUS7685</name>
</gene>
<sequence>MISKMIRRRNSSQEEHSICSMSSMSSAYAGPTPLGLDGLPLRSCLSSFQRRRSNSSFSSLASSAEHEKGDCCTRKRKQSVSFGTIEVRAYERMVGDHPCVSTGAPITLGWKYNQHDGISVDKYERARGSARQLAQLRIPREVRIQILLEHANVSLRDVKEAELSALKARGEMRKSMKRARTPRKGQVDEMKENARRRLRQIMSGARKKQEEEELWRNAHDVAVAKFQENVSAMSQPPIAILIPCSE</sequence>
<organism evidence="2">
    <name type="scientific">Ditylum brightwellii</name>
    <dbReference type="NCBI Taxonomy" id="49249"/>
    <lineage>
        <taxon>Eukaryota</taxon>
        <taxon>Sar</taxon>
        <taxon>Stramenopiles</taxon>
        <taxon>Ochrophyta</taxon>
        <taxon>Bacillariophyta</taxon>
        <taxon>Mediophyceae</taxon>
        <taxon>Lithodesmiophycidae</taxon>
        <taxon>Lithodesmiales</taxon>
        <taxon>Lithodesmiaceae</taxon>
        <taxon>Ditylum</taxon>
    </lineage>
</organism>
<dbReference type="AlphaFoldDB" id="A0A7S4QTC3"/>
<name>A0A7S4QTC3_9STRA</name>
<accession>A0A7S4QTC3</accession>
<protein>
    <submittedName>
        <fullName evidence="2">Uncharacterized protein</fullName>
    </submittedName>
</protein>
<reference evidence="2" key="1">
    <citation type="submission" date="2021-01" db="EMBL/GenBank/DDBJ databases">
        <authorList>
            <person name="Corre E."/>
            <person name="Pelletier E."/>
            <person name="Niang G."/>
            <person name="Scheremetjew M."/>
            <person name="Finn R."/>
            <person name="Kale V."/>
            <person name="Holt S."/>
            <person name="Cochrane G."/>
            <person name="Meng A."/>
            <person name="Brown T."/>
            <person name="Cohen L."/>
        </authorList>
    </citation>
    <scope>NUCLEOTIDE SEQUENCE</scope>
    <source>
        <strain evidence="2">GSO104</strain>
    </source>
</reference>